<keyword evidence="3" id="KW-1185">Reference proteome</keyword>
<evidence type="ECO:0000256" key="1">
    <source>
        <dbReference type="SAM" id="MobiDB-lite"/>
    </source>
</evidence>
<feature type="region of interest" description="Disordered" evidence="1">
    <location>
        <begin position="108"/>
        <end position="140"/>
    </location>
</feature>
<sequence length="342" mass="40183">MIDILVSLDCRVPKDYWIRPRLASKKRPIGKPKPEAWGTEGEADKLIHSLAELHNFLQGFMDYLKVSLLFKFYGFFYSAPGIQDWRELPTQSKEKEYINTWNPILGAQSPALEPPPHTESRMRRRPTQPHFQHQPPPPEHTEFELRVKELDDIKTVVLKHMGRLNALKLQYMDWFERRRQTFVDAVKLIQITLPQLVPNNINSIGNFRKVYDVANKLPKRGLPVENCAGVMGEYLVFWDRLLELHHHGQEVYTRVVDYINNITAMREPHILDTVHDLQNTLNLQAVESFDFTSVHNERDNLFTYKVAQHDHCYHGLLAYPPYLLKMACTLCFWCNKMHLEKE</sequence>
<comment type="caution">
    <text evidence="2">The sequence shown here is derived from an EMBL/GenBank/DDBJ whole genome shotgun (WGS) entry which is preliminary data.</text>
</comment>
<evidence type="ECO:0000313" key="3">
    <source>
        <dbReference type="Proteomes" id="UP001283361"/>
    </source>
</evidence>
<accession>A0AAE0XXH7</accession>
<dbReference type="EMBL" id="JAWDGP010007412">
    <property type="protein sequence ID" value="KAK3719852.1"/>
    <property type="molecule type" value="Genomic_DNA"/>
</dbReference>
<dbReference type="Proteomes" id="UP001283361">
    <property type="component" value="Unassembled WGS sequence"/>
</dbReference>
<proteinExistence type="predicted"/>
<name>A0AAE0XXH7_9GAST</name>
<organism evidence="2 3">
    <name type="scientific">Elysia crispata</name>
    <name type="common">lettuce slug</name>
    <dbReference type="NCBI Taxonomy" id="231223"/>
    <lineage>
        <taxon>Eukaryota</taxon>
        <taxon>Metazoa</taxon>
        <taxon>Spiralia</taxon>
        <taxon>Lophotrochozoa</taxon>
        <taxon>Mollusca</taxon>
        <taxon>Gastropoda</taxon>
        <taxon>Heterobranchia</taxon>
        <taxon>Euthyneura</taxon>
        <taxon>Panpulmonata</taxon>
        <taxon>Sacoglossa</taxon>
        <taxon>Placobranchoidea</taxon>
        <taxon>Plakobranchidae</taxon>
        <taxon>Elysia</taxon>
    </lineage>
</organism>
<protein>
    <submittedName>
        <fullName evidence="2">Uncharacterized protein</fullName>
    </submittedName>
</protein>
<evidence type="ECO:0000313" key="2">
    <source>
        <dbReference type="EMBL" id="KAK3719852.1"/>
    </source>
</evidence>
<dbReference type="AlphaFoldDB" id="A0AAE0XXH7"/>
<gene>
    <name evidence="2" type="ORF">RRG08_040153</name>
</gene>
<reference evidence="2" key="1">
    <citation type="journal article" date="2023" name="G3 (Bethesda)">
        <title>A reference genome for the long-term kleptoplast-retaining sea slug Elysia crispata morphotype clarki.</title>
        <authorList>
            <person name="Eastman K.E."/>
            <person name="Pendleton A.L."/>
            <person name="Shaikh M.A."/>
            <person name="Suttiyut T."/>
            <person name="Ogas R."/>
            <person name="Tomko P."/>
            <person name="Gavelis G."/>
            <person name="Widhalm J.R."/>
            <person name="Wisecaver J.H."/>
        </authorList>
    </citation>
    <scope>NUCLEOTIDE SEQUENCE</scope>
    <source>
        <strain evidence="2">ECLA1</strain>
    </source>
</reference>